<comment type="caution">
    <text evidence="6">The sequence shown here is derived from an EMBL/GenBank/DDBJ whole genome shotgun (WGS) entry which is preliminary data.</text>
</comment>
<sequence>MSSEDHDDEEGGYQSPEEVLSNEAQIYRIRFSAAKHVEVEFCKKEDTNKKRHPPGRSGNNPGRVKRVVSCKRKTRRHLTVTSGTRRKSLSTGKHPDIGGGGDSGSSSKDEDEPEDMQELTHRECWEGPQHRDQETRMKEDISKYGDFFKELSQDHRMMTQVLSGRHLRLKIASSLWKRSAGELLAYLLRLEDTSLLVDCLPIITKRLQDDTSDINIGFCVDLLPLVKSALRSPSEDYLIVGLSWVQSVLNKWWSQFTGHYDQASATYVSDRNVYIMKHQLQDLQEQAPHFCSFSGKTECTGMLVSAVLMIADAEVDKTITSHN</sequence>
<name>A0AAV6FYE9_9TELE</name>
<dbReference type="GO" id="GO:0005856">
    <property type="term" value="C:cytoskeleton"/>
    <property type="evidence" value="ECO:0007669"/>
    <property type="project" value="UniProtKB-SubCell"/>
</dbReference>
<evidence type="ECO:0000256" key="2">
    <source>
        <dbReference type="ARBA" id="ARBA00022490"/>
    </source>
</evidence>
<keyword evidence="2" id="KW-0963">Cytoplasm</keyword>
<proteinExistence type="predicted"/>
<evidence type="ECO:0000256" key="3">
    <source>
        <dbReference type="ARBA" id="ARBA00023212"/>
    </source>
</evidence>
<feature type="region of interest" description="Disordered" evidence="4">
    <location>
        <begin position="1"/>
        <end position="20"/>
    </location>
</feature>
<evidence type="ECO:0000313" key="6">
    <source>
        <dbReference type="EMBL" id="KAG5266210.1"/>
    </source>
</evidence>
<dbReference type="Pfam" id="PF13925">
    <property type="entry name" value="Katanin_con80"/>
    <property type="match status" value="1"/>
</dbReference>
<evidence type="ECO:0000256" key="1">
    <source>
        <dbReference type="ARBA" id="ARBA00004245"/>
    </source>
</evidence>
<dbReference type="InterPro" id="IPR042404">
    <property type="entry name" value="KATNBL1"/>
</dbReference>
<gene>
    <name evidence="6" type="ORF">AALO_G00251000</name>
</gene>
<evidence type="ECO:0000259" key="5">
    <source>
        <dbReference type="Pfam" id="PF13925"/>
    </source>
</evidence>
<reference evidence="6" key="1">
    <citation type="submission" date="2020-10" db="EMBL/GenBank/DDBJ databases">
        <title>Chromosome-scale genome assembly of the Allis shad, Alosa alosa.</title>
        <authorList>
            <person name="Margot Z."/>
            <person name="Christophe K."/>
            <person name="Cabau C."/>
            <person name="Louis A."/>
            <person name="Berthelot C."/>
            <person name="Parey E."/>
            <person name="Roest Crollius H."/>
            <person name="Montfort J."/>
            <person name="Robinson-Rechavi M."/>
            <person name="Bucao C."/>
            <person name="Bouchez O."/>
            <person name="Gislard M."/>
            <person name="Lluch J."/>
            <person name="Milhes M."/>
            <person name="Lampietro C."/>
            <person name="Lopez Roques C."/>
            <person name="Donnadieu C."/>
            <person name="Braasch I."/>
            <person name="Desvignes T."/>
            <person name="Postlethwait J."/>
            <person name="Bobe J."/>
            <person name="Guiguen Y."/>
        </authorList>
    </citation>
    <scope>NUCLEOTIDE SEQUENCE</scope>
    <source>
        <strain evidence="6">M-15738</strain>
        <tissue evidence="6">Blood</tissue>
    </source>
</reference>
<keyword evidence="3" id="KW-0206">Cytoskeleton</keyword>
<organism evidence="6 7">
    <name type="scientific">Alosa alosa</name>
    <name type="common">allis shad</name>
    <dbReference type="NCBI Taxonomy" id="278164"/>
    <lineage>
        <taxon>Eukaryota</taxon>
        <taxon>Metazoa</taxon>
        <taxon>Chordata</taxon>
        <taxon>Craniata</taxon>
        <taxon>Vertebrata</taxon>
        <taxon>Euteleostomi</taxon>
        <taxon>Actinopterygii</taxon>
        <taxon>Neopterygii</taxon>
        <taxon>Teleostei</taxon>
        <taxon>Clupei</taxon>
        <taxon>Clupeiformes</taxon>
        <taxon>Clupeoidei</taxon>
        <taxon>Clupeidae</taxon>
        <taxon>Alosa</taxon>
    </lineage>
</organism>
<comment type="subcellular location">
    <subcellularLocation>
        <location evidence="1">Cytoplasm</location>
        <location evidence="1">Cytoskeleton</location>
    </subcellularLocation>
</comment>
<accession>A0AAV6FYE9</accession>
<feature type="domain" description="Katanin p80 subunit C-terminal" evidence="5">
    <location>
        <begin position="153"/>
        <end position="296"/>
    </location>
</feature>
<dbReference type="PANTHER" id="PTHR14682">
    <property type="entry name" value="KATNB1-LIKE PROTEIN 1"/>
    <property type="match status" value="1"/>
</dbReference>
<dbReference type="GO" id="GO:0005730">
    <property type="term" value="C:nucleolus"/>
    <property type="evidence" value="ECO:0007669"/>
    <property type="project" value="TreeGrafter"/>
</dbReference>
<dbReference type="PANTHER" id="PTHR14682:SF1">
    <property type="entry name" value="KATNB1-LIKE PROTEIN 1"/>
    <property type="match status" value="1"/>
</dbReference>
<feature type="compositionally biased region" description="Basic residues" evidence="4">
    <location>
        <begin position="63"/>
        <end position="88"/>
    </location>
</feature>
<dbReference type="Proteomes" id="UP000823561">
    <property type="component" value="Chromosome 19"/>
</dbReference>
<protein>
    <recommendedName>
        <fullName evidence="5">Katanin p80 subunit C-terminal domain-containing protein</fullName>
    </recommendedName>
</protein>
<dbReference type="AlphaFoldDB" id="A0AAV6FYE9"/>
<dbReference type="InterPro" id="IPR028021">
    <property type="entry name" value="Katanin_C-terminal"/>
</dbReference>
<dbReference type="EMBL" id="JADWDJ010000019">
    <property type="protein sequence ID" value="KAG5266210.1"/>
    <property type="molecule type" value="Genomic_DNA"/>
</dbReference>
<evidence type="ECO:0000313" key="7">
    <source>
        <dbReference type="Proteomes" id="UP000823561"/>
    </source>
</evidence>
<feature type="region of interest" description="Disordered" evidence="4">
    <location>
        <begin position="41"/>
        <end position="136"/>
    </location>
</feature>
<keyword evidence="7" id="KW-1185">Reference proteome</keyword>
<dbReference type="GO" id="GO:0008017">
    <property type="term" value="F:microtubule binding"/>
    <property type="evidence" value="ECO:0007669"/>
    <property type="project" value="InterPro"/>
</dbReference>
<evidence type="ECO:0000256" key="4">
    <source>
        <dbReference type="SAM" id="MobiDB-lite"/>
    </source>
</evidence>
<feature type="compositionally biased region" description="Basic and acidic residues" evidence="4">
    <location>
        <begin position="118"/>
        <end position="136"/>
    </location>
</feature>
<feature type="compositionally biased region" description="Acidic residues" evidence="4">
    <location>
        <begin position="1"/>
        <end position="11"/>
    </location>
</feature>